<feature type="transmembrane region" description="Helical" evidence="2">
    <location>
        <begin position="43"/>
        <end position="65"/>
    </location>
</feature>
<comment type="caution">
    <text evidence="3">The sequence shown here is derived from an EMBL/GenBank/DDBJ whole genome shotgun (WGS) entry which is preliminary data.</text>
</comment>
<reference evidence="3" key="2">
    <citation type="submission" date="2023-05" db="EMBL/GenBank/DDBJ databases">
        <authorList>
            <consortium name="Lawrence Berkeley National Laboratory"/>
            <person name="Steindorff A."/>
            <person name="Hensen N."/>
            <person name="Bonometti L."/>
            <person name="Westerberg I."/>
            <person name="Brannstrom I.O."/>
            <person name="Guillou S."/>
            <person name="Cros-Aarteil S."/>
            <person name="Calhoun S."/>
            <person name="Haridas S."/>
            <person name="Kuo A."/>
            <person name="Mondo S."/>
            <person name="Pangilinan J."/>
            <person name="Riley R."/>
            <person name="Labutti K."/>
            <person name="Andreopoulos B."/>
            <person name="Lipzen A."/>
            <person name="Chen C."/>
            <person name="Yanf M."/>
            <person name="Daum C."/>
            <person name="Ng V."/>
            <person name="Clum A."/>
            <person name="Ohm R."/>
            <person name="Martin F."/>
            <person name="Silar P."/>
            <person name="Natvig D."/>
            <person name="Lalanne C."/>
            <person name="Gautier V."/>
            <person name="Ament-Velasquez S.L."/>
            <person name="Kruys A."/>
            <person name="Hutchinson M.I."/>
            <person name="Powell A.J."/>
            <person name="Barry K."/>
            <person name="Miller A.N."/>
            <person name="Grigoriev I.V."/>
            <person name="Debuchy R."/>
            <person name="Gladieux P."/>
            <person name="Thoren M.H."/>
            <person name="Johannesson H."/>
        </authorList>
    </citation>
    <scope>NUCLEOTIDE SEQUENCE</scope>
    <source>
        <strain evidence="3">CBS 532.94</strain>
    </source>
</reference>
<keyword evidence="2" id="KW-0812">Transmembrane</keyword>
<organism evidence="3 4">
    <name type="scientific">Achaetomium macrosporum</name>
    <dbReference type="NCBI Taxonomy" id="79813"/>
    <lineage>
        <taxon>Eukaryota</taxon>
        <taxon>Fungi</taxon>
        <taxon>Dikarya</taxon>
        <taxon>Ascomycota</taxon>
        <taxon>Pezizomycotina</taxon>
        <taxon>Sordariomycetes</taxon>
        <taxon>Sordariomycetidae</taxon>
        <taxon>Sordariales</taxon>
        <taxon>Chaetomiaceae</taxon>
        <taxon>Achaetomium</taxon>
    </lineage>
</organism>
<gene>
    <name evidence="3" type="ORF">C8A03DRAFT_35198</name>
</gene>
<evidence type="ECO:0000256" key="2">
    <source>
        <dbReference type="SAM" id="Phobius"/>
    </source>
</evidence>
<sequence length="99" mass="10764">MDAQLGFFPFTVTIVSPTVTATATASASTTVSAAADIAYYDMVAHWVEVALAVMAVLWTIFTFLYQDGRRRKEQAQHKEELKTARRDAADAAAHKAAVT</sequence>
<keyword evidence="4" id="KW-1185">Reference proteome</keyword>
<evidence type="ECO:0000313" key="3">
    <source>
        <dbReference type="EMBL" id="KAK4236885.1"/>
    </source>
</evidence>
<keyword evidence="2" id="KW-0472">Membrane</keyword>
<dbReference type="Proteomes" id="UP001303760">
    <property type="component" value="Unassembled WGS sequence"/>
</dbReference>
<dbReference type="AlphaFoldDB" id="A0AAN7HD17"/>
<protein>
    <submittedName>
        <fullName evidence="3">Uncharacterized protein</fullName>
    </submittedName>
</protein>
<proteinExistence type="predicted"/>
<keyword evidence="2" id="KW-1133">Transmembrane helix</keyword>
<dbReference type="EMBL" id="MU860167">
    <property type="protein sequence ID" value="KAK4236885.1"/>
    <property type="molecule type" value="Genomic_DNA"/>
</dbReference>
<name>A0AAN7HD17_9PEZI</name>
<feature type="compositionally biased region" description="Basic and acidic residues" evidence="1">
    <location>
        <begin position="74"/>
        <end position="93"/>
    </location>
</feature>
<evidence type="ECO:0000313" key="4">
    <source>
        <dbReference type="Proteomes" id="UP001303760"/>
    </source>
</evidence>
<evidence type="ECO:0000256" key="1">
    <source>
        <dbReference type="SAM" id="MobiDB-lite"/>
    </source>
</evidence>
<reference evidence="3" key="1">
    <citation type="journal article" date="2023" name="Mol. Phylogenet. Evol.">
        <title>Genome-scale phylogeny and comparative genomics of the fungal order Sordariales.</title>
        <authorList>
            <person name="Hensen N."/>
            <person name="Bonometti L."/>
            <person name="Westerberg I."/>
            <person name="Brannstrom I.O."/>
            <person name="Guillou S."/>
            <person name="Cros-Aarteil S."/>
            <person name="Calhoun S."/>
            <person name="Haridas S."/>
            <person name="Kuo A."/>
            <person name="Mondo S."/>
            <person name="Pangilinan J."/>
            <person name="Riley R."/>
            <person name="LaButti K."/>
            <person name="Andreopoulos B."/>
            <person name="Lipzen A."/>
            <person name="Chen C."/>
            <person name="Yan M."/>
            <person name="Daum C."/>
            <person name="Ng V."/>
            <person name="Clum A."/>
            <person name="Steindorff A."/>
            <person name="Ohm R.A."/>
            <person name="Martin F."/>
            <person name="Silar P."/>
            <person name="Natvig D.O."/>
            <person name="Lalanne C."/>
            <person name="Gautier V."/>
            <person name="Ament-Velasquez S.L."/>
            <person name="Kruys A."/>
            <person name="Hutchinson M.I."/>
            <person name="Powell A.J."/>
            <person name="Barry K."/>
            <person name="Miller A.N."/>
            <person name="Grigoriev I.V."/>
            <person name="Debuchy R."/>
            <person name="Gladieux P."/>
            <person name="Hiltunen Thoren M."/>
            <person name="Johannesson H."/>
        </authorList>
    </citation>
    <scope>NUCLEOTIDE SEQUENCE</scope>
    <source>
        <strain evidence="3">CBS 532.94</strain>
    </source>
</reference>
<accession>A0AAN7HD17</accession>
<feature type="region of interest" description="Disordered" evidence="1">
    <location>
        <begin position="74"/>
        <end position="99"/>
    </location>
</feature>